<feature type="domain" description="Acyl-CoA dehydrogenase/oxidase C-terminal" evidence="7">
    <location>
        <begin position="231"/>
        <end position="384"/>
    </location>
</feature>
<dbReference type="InterPro" id="IPR009100">
    <property type="entry name" value="AcylCoA_DH/oxidase_NM_dom_sf"/>
</dbReference>
<evidence type="ECO:0000259" key="9">
    <source>
        <dbReference type="Pfam" id="PF02771"/>
    </source>
</evidence>
<evidence type="ECO:0000256" key="1">
    <source>
        <dbReference type="ARBA" id="ARBA00001974"/>
    </source>
</evidence>
<dbReference type="GO" id="GO:0050660">
    <property type="term" value="F:flavin adenine dinucleotide binding"/>
    <property type="evidence" value="ECO:0007669"/>
    <property type="project" value="InterPro"/>
</dbReference>
<dbReference type="GO" id="GO:0005886">
    <property type="term" value="C:plasma membrane"/>
    <property type="evidence" value="ECO:0007669"/>
    <property type="project" value="TreeGrafter"/>
</dbReference>
<dbReference type="PANTHER" id="PTHR43292:SF3">
    <property type="entry name" value="ACYL-COA DEHYDROGENASE FADE29"/>
    <property type="match status" value="1"/>
</dbReference>
<name>A0A7I7W614_9MYCO</name>
<dbReference type="Pfam" id="PF02770">
    <property type="entry name" value="Acyl-CoA_dh_M"/>
    <property type="match status" value="1"/>
</dbReference>
<organism evidence="11 12">
    <name type="scientific">Mycobacterium branderi</name>
    <dbReference type="NCBI Taxonomy" id="43348"/>
    <lineage>
        <taxon>Bacteria</taxon>
        <taxon>Bacillati</taxon>
        <taxon>Actinomycetota</taxon>
        <taxon>Actinomycetes</taxon>
        <taxon>Mycobacteriales</taxon>
        <taxon>Mycobacteriaceae</taxon>
        <taxon>Mycobacterium</taxon>
    </lineage>
</organism>
<dbReference type="Proteomes" id="UP000192441">
    <property type="component" value="Unassembled WGS sequence"/>
</dbReference>
<evidence type="ECO:0000256" key="6">
    <source>
        <dbReference type="RuleBase" id="RU362125"/>
    </source>
</evidence>
<reference evidence="11 12" key="1">
    <citation type="submission" date="2016-12" db="EMBL/GenBank/DDBJ databases">
        <title>The new phylogeny of genus Mycobacterium.</title>
        <authorList>
            <person name="Tortoli E."/>
            <person name="Trovato A."/>
            <person name="Cirillo D.M."/>
        </authorList>
    </citation>
    <scope>NUCLEOTIDE SEQUENCE [LARGE SCALE GENOMIC DNA]</scope>
    <source>
        <strain evidence="11 12">DSM 44624</strain>
    </source>
</reference>
<dbReference type="InterPro" id="IPR036250">
    <property type="entry name" value="AcylCo_DH-like_C"/>
</dbReference>
<dbReference type="Gene3D" id="2.40.110.10">
    <property type="entry name" value="Butyryl-CoA Dehydrogenase, subunit A, domain 2"/>
    <property type="match status" value="1"/>
</dbReference>
<gene>
    <name evidence="10" type="primary">fadE26</name>
    <name evidence="11" type="ORF">BST20_08605</name>
    <name evidence="10" type="ORF">MBRA_20780</name>
</gene>
<dbReference type="Proteomes" id="UP000467379">
    <property type="component" value="Chromosome"/>
</dbReference>
<dbReference type="GO" id="GO:0016627">
    <property type="term" value="F:oxidoreductase activity, acting on the CH-CH group of donors"/>
    <property type="evidence" value="ECO:0007669"/>
    <property type="project" value="InterPro"/>
</dbReference>
<dbReference type="RefSeq" id="WP_083131041.1">
    <property type="nucleotide sequence ID" value="NZ_AP022606.1"/>
</dbReference>
<dbReference type="SUPFAM" id="SSF56645">
    <property type="entry name" value="Acyl-CoA dehydrogenase NM domain-like"/>
    <property type="match status" value="1"/>
</dbReference>
<dbReference type="SUPFAM" id="SSF47203">
    <property type="entry name" value="Acyl-CoA dehydrogenase C-terminal domain-like"/>
    <property type="match status" value="1"/>
</dbReference>
<keyword evidence="5 6" id="KW-0560">Oxidoreductase</keyword>
<dbReference type="Pfam" id="PF02771">
    <property type="entry name" value="Acyl-CoA_dh_N"/>
    <property type="match status" value="1"/>
</dbReference>
<evidence type="ECO:0000313" key="10">
    <source>
        <dbReference type="EMBL" id="BBZ11883.1"/>
    </source>
</evidence>
<dbReference type="InterPro" id="IPR037069">
    <property type="entry name" value="AcylCoA_DH/ox_N_sf"/>
</dbReference>
<evidence type="ECO:0000259" key="8">
    <source>
        <dbReference type="Pfam" id="PF02770"/>
    </source>
</evidence>
<evidence type="ECO:0000256" key="3">
    <source>
        <dbReference type="ARBA" id="ARBA00022630"/>
    </source>
</evidence>
<keyword evidence="3 6" id="KW-0285">Flavoprotein</keyword>
<evidence type="ECO:0000313" key="13">
    <source>
        <dbReference type="Proteomes" id="UP000467379"/>
    </source>
</evidence>
<keyword evidence="13" id="KW-1185">Reference proteome</keyword>
<dbReference type="EMBL" id="AP022606">
    <property type="protein sequence ID" value="BBZ11883.1"/>
    <property type="molecule type" value="Genomic_DNA"/>
</dbReference>
<dbReference type="InterPro" id="IPR009075">
    <property type="entry name" value="AcylCo_DH/oxidase_C"/>
</dbReference>
<dbReference type="AlphaFoldDB" id="A0A7I7W614"/>
<evidence type="ECO:0000256" key="2">
    <source>
        <dbReference type="ARBA" id="ARBA00009347"/>
    </source>
</evidence>
<sequence length="393" mass="43016">MRISYTPEQEELRRELRSYFAKLITPERREALSSTSGEYGTGNVYRETVAQMGRDGWLALGWPKEYGGQARSAMDQLIFTDEAAIAGAPVPFLTINSVAPTIMAFGSEEQKKFFLPRIAAGELHFSIGYSEPGAGTDLANLRTTAVRDGDDYIVNGQKMWTSLIQYADYVWLAVRTNAEAKKHRGISVLIVPTTAEGFSWTPVHTMAGPDTSATYYSDVRVPVANLVGEENGGWKLVTNQLNHERVALVSAQPIIVALNQVREWAQNTKDASGARLIDSEWVQLNLARVHAKVEVLKLINWELASAADSAPSPADASAAKVFGTELATEAYRLLMEVLGSGATVRQDSFGALLRGRVERMHRACLILTFGGGTNEVQRDIIGMVALGLPRANR</sequence>
<evidence type="ECO:0000313" key="12">
    <source>
        <dbReference type="Proteomes" id="UP000192441"/>
    </source>
</evidence>
<dbReference type="InterPro" id="IPR052161">
    <property type="entry name" value="Mycobact_Acyl-CoA_DH"/>
</dbReference>
<dbReference type="PANTHER" id="PTHR43292">
    <property type="entry name" value="ACYL-COA DEHYDROGENASE"/>
    <property type="match status" value="1"/>
</dbReference>
<feature type="domain" description="Acyl-CoA dehydrogenase/oxidase N-terminal" evidence="9">
    <location>
        <begin position="6"/>
        <end position="122"/>
    </location>
</feature>
<proteinExistence type="inferred from homology"/>
<dbReference type="InterPro" id="IPR013786">
    <property type="entry name" value="AcylCoA_DH/ox_N"/>
</dbReference>
<dbReference type="OrthoDB" id="2431337at2"/>
<keyword evidence="4 6" id="KW-0274">FAD</keyword>
<dbReference type="InterPro" id="IPR006091">
    <property type="entry name" value="Acyl-CoA_Oxase/DH_mid-dom"/>
</dbReference>
<dbReference type="InterPro" id="IPR046373">
    <property type="entry name" value="Acyl-CoA_Oxase/DH_mid-dom_sf"/>
</dbReference>
<comment type="similarity">
    <text evidence="2 6">Belongs to the acyl-CoA dehydrogenase family.</text>
</comment>
<dbReference type="EMBL" id="MVHM01000003">
    <property type="protein sequence ID" value="ORA39557.1"/>
    <property type="molecule type" value="Genomic_DNA"/>
</dbReference>
<dbReference type="Gene3D" id="1.10.540.10">
    <property type="entry name" value="Acyl-CoA dehydrogenase/oxidase, N-terminal domain"/>
    <property type="match status" value="1"/>
</dbReference>
<evidence type="ECO:0000256" key="5">
    <source>
        <dbReference type="ARBA" id="ARBA00023002"/>
    </source>
</evidence>
<accession>A0A7I7W614</accession>
<comment type="cofactor">
    <cofactor evidence="1 6">
        <name>FAD</name>
        <dbReference type="ChEBI" id="CHEBI:57692"/>
    </cofactor>
</comment>
<evidence type="ECO:0000256" key="4">
    <source>
        <dbReference type="ARBA" id="ARBA00022827"/>
    </source>
</evidence>
<reference evidence="10 13" key="2">
    <citation type="journal article" date="2019" name="Emerg. Microbes Infect.">
        <title>Comprehensive subspecies identification of 175 nontuberculous mycobacteria species based on 7547 genomic profiles.</title>
        <authorList>
            <person name="Matsumoto Y."/>
            <person name="Kinjo T."/>
            <person name="Motooka D."/>
            <person name="Nabeya D."/>
            <person name="Jung N."/>
            <person name="Uechi K."/>
            <person name="Horii T."/>
            <person name="Iida T."/>
            <person name="Fujita J."/>
            <person name="Nakamura S."/>
        </authorList>
    </citation>
    <scope>NUCLEOTIDE SEQUENCE [LARGE SCALE GENOMIC DNA]</scope>
    <source>
        <strain evidence="10 13">JCM 12687</strain>
    </source>
</reference>
<reference evidence="10" key="3">
    <citation type="submission" date="2020-02" db="EMBL/GenBank/DDBJ databases">
        <authorList>
            <person name="Matsumoto Y."/>
            <person name="Motooka D."/>
            <person name="Nakamura S."/>
        </authorList>
    </citation>
    <scope>NUCLEOTIDE SEQUENCE</scope>
    <source>
        <strain evidence="10">JCM 12687</strain>
    </source>
</reference>
<evidence type="ECO:0000259" key="7">
    <source>
        <dbReference type="Pfam" id="PF00441"/>
    </source>
</evidence>
<dbReference type="Gene3D" id="1.20.140.10">
    <property type="entry name" value="Butyryl-CoA Dehydrogenase, subunit A, domain 3"/>
    <property type="match status" value="1"/>
</dbReference>
<protein>
    <submittedName>
        <fullName evidence="11">Acyl-CoA dehydrogenase</fullName>
    </submittedName>
</protein>
<dbReference type="Pfam" id="PF00441">
    <property type="entry name" value="Acyl-CoA_dh_1"/>
    <property type="match status" value="1"/>
</dbReference>
<evidence type="ECO:0000313" key="11">
    <source>
        <dbReference type="EMBL" id="ORA39557.1"/>
    </source>
</evidence>
<feature type="domain" description="Acyl-CoA oxidase/dehydrogenase middle" evidence="8">
    <location>
        <begin position="127"/>
        <end position="212"/>
    </location>
</feature>